<name>Q4UFL1_THEAN</name>
<dbReference type="GeneID" id="3862160"/>
<dbReference type="AlphaFoldDB" id="Q4UFL1"/>
<evidence type="ECO:0000313" key="1">
    <source>
        <dbReference type="EMBL" id="CAI74105.1"/>
    </source>
</evidence>
<dbReference type="Proteomes" id="UP000001950">
    <property type="component" value="Chromosome 2"/>
</dbReference>
<dbReference type="KEGG" id="tan:TA15620"/>
<dbReference type="InParanoid" id="Q4UFL1"/>
<keyword evidence="2" id="KW-1185">Reference proteome</keyword>
<gene>
    <name evidence="1" type="ORF">TA15620</name>
</gene>
<sequence>MVVKWLVRYRVLVIQAGSSSGEGLRGKADALYQAANNLYSAVHTAGNAAAAKVLKYKAGAEPTKGLRKLAKELHSAAQALATAAKGDDGKAAENLATAVGANETDGNLRQKLRELAEASSDLSNKAQAVKTAYEGSGDTGVKQKFQLVQTKKTEYDKNDTAKAKYQAVEKAWTAFNAVYNPEAQLKDAVGADDTGPDGEPTTLRQALYQLGSAKPLSSGLSTKAQNVKNKYGSDWGGVKQKYNNVVKQADEYEKGGDTIKGKYDTLKDAWKTFNNPYREAIYIIVNLQVNLLPLETLISKTIPHLVVNSRKKPTN</sequence>
<evidence type="ECO:0000313" key="2">
    <source>
        <dbReference type="Proteomes" id="UP000001950"/>
    </source>
</evidence>
<accession>Q4UFL1</accession>
<reference evidence="1 2" key="1">
    <citation type="journal article" date="2005" name="Science">
        <title>Genome of the host-cell transforming parasite Theileria annulata compared with T. parva.</title>
        <authorList>
            <person name="Pain A."/>
            <person name="Renauld H."/>
            <person name="Berriman M."/>
            <person name="Murphy L."/>
            <person name="Yeats C.A."/>
            <person name="Weir W."/>
            <person name="Kerhornou A."/>
            <person name="Aslett M."/>
            <person name="Bishop R."/>
            <person name="Bouchier C."/>
            <person name="Cochet M."/>
            <person name="Coulson R.M.R."/>
            <person name="Cronin A."/>
            <person name="de Villiers E.P."/>
            <person name="Fraser A."/>
            <person name="Fosker N."/>
            <person name="Gardner M."/>
            <person name="Goble A."/>
            <person name="Griffiths-Jones S."/>
            <person name="Harris D.E."/>
            <person name="Katzer F."/>
            <person name="Larke N."/>
            <person name="Lord A."/>
            <person name="Maser P."/>
            <person name="McKellar S."/>
            <person name="Mooney P."/>
            <person name="Morton F."/>
            <person name="Nene V."/>
            <person name="O'Neil S."/>
            <person name="Price C."/>
            <person name="Quail M.A."/>
            <person name="Rabbinowitsch E."/>
            <person name="Rawlings N.D."/>
            <person name="Rutter S."/>
            <person name="Saunders D."/>
            <person name="Seeger K."/>
            <person name="Shah T."/>
            <person name="Squares R."/>
            <person name="Squares S."/>
            <person name="Tivey A."/>
            <person name="Walker A.R."/>
            <person name="Woodward J."/>
            <person name="Dobbelaere D.A.E."/>
            <person name="Langsley G."/>
            <person name="Rajandream M.A."/>
            <person name="McKeever D."/>
            <person name="Shiels B."/>
            <person name="Tait A."/>
            <person name="Barrell B.G."/>
            <person name="Hall N."/>
        </authorList>
    </citation>
    <scope>NUCLEOTIDE SEQUENCE [LARGE SCALE GENOMIC DNA]</scope>
    <source>
        <strain evidence="2">Ankara</strain>
    </source>
</reference>
<dbReference type="RefSeq" id="XP_951837.1">
    <property type="nucleotide sequence ID" value="XM_946744.1"/>
</dbReference>
<dbReference type="EMBL" id="CR940348">
    <property type="protein sequence ID" value="CAI74105.1"/>
    <property type="molecule type" value="Genomic_DNA"/>
</dbReference>
<dbReference type="VEuPathDB" id="PiroplasmaDB:TA15620"/>
<organism evidence="1 2">
    <name type="scientific">Theileria annulata</name>
    <dbReference type="NCBI Taxonomy" id="5874"/>
    <lineage>
        <taxon>Eukaryota</taxon>
        <taxon>Sar</taxon>
        <taxon>Alveolata</taxon>
        <taxon>Apicomplexa</taxon>
        <taxon>Aconoidasida</taxon>
        <taxon>Piroplasmida</taxon>
        <taxon>Theileriidae</taxon>
        <taxon>Theileria</taxon>
    </lineage>
</organism>
<proteinExistence type="predicted"/>
<protein>
    <submittedName>
        <fullName evidence="1">Uncharacterized protein</fullName>
    </submittedName>
</protein>